<dbReference type="InterPro" id="IPR001650">
    <property type="entry name" value="Helicase_C-like"/>
</dbReference>
<dbReference type="EMBL" id="MN739485">
    <property type="protein sequence ID" value="QHT07732.1"/>
    <property type="molecule type" value="Genomic_DNA"/>
</dbReference>
<accession>A0A6C0CUA3</accession>
<dbReference type="Pfam" id="PF00271">
    <property type="entry name" value="Helicase_C"/>
    <property type="match status" value="1"/>
</dbReference>
<dbReference type="GO" id="GO:0006281">
    <property type="term" value="P:DNA repair"/>
    <property type="evidence" value="ECO:0007669"/>
    <property type="project" value="TreeGrafter"/>
</dbReference>
<dbReference type="PANTHER" id="PTHR45626">
    <property type="entry name" value="TRANSCRIPTION TERMINATION FACTOR 2-RELATED"/>
    <property type="match status" value="1"/>
</dbReference>
<name>A0A6C0CUA3_9ZZZZ</name>
<keyword evidence="3" id="KW-0347">Helicase</keyword>
<dbReference type="SUPFAM" id="SSF57850">
    <property type="entry name" value="RING/U-box"/>
    <property type="match status" value="1"/>
</dbReference>
<dbReference type="InterPro" id="IPR027417">
    <property type="entry name" value="P-loop_NTPase"/>
</dbReference>
<evidence type="ECO:0000256" key="3">
    <source>
        <dbReference type="ARBA" id="ARBA00022806"/>
    </source>
</evidence>
<dbReference type="AlphaFoldDB" id="A0A6C0CUA3"/>
<protein>
    <recommendedName>
        <fullName evidence="5">RING-type domain-containing protein</fullName>
    </recommendedName>
</protein>
<dbReference type="InterPro" id="IPR001841">
    <property type="entry name" value="Znf_RING"/>
</dbReference>
<dbReference type="Gene3D" id="3.40.50.300">
    <property type="entry name" value="P-loop containing nucleotide triphosphate hydrolases"/>
    <property type="match status" value="2"/>
</dbReference>
<reference evidence="6" key="1">
    <citation type="journal article" date="2020" name="Nature">
        <title>Giant virus diversity and host interactions through global metagenomics.</title>
        <authorList>
            <person name="Schulz F."/>
            <person name="Roux S."/>
            <person name="Paez-Espino D."/>
            <person name="Jungbluth S."/>
            <person name="Walsh D.A."/>
            <person name="Denef V.J."/>
            <person name="McMahon K.D."/>
            <person name="Konstantinidis K.T."/>
            <person name="Eloe-Fadrosh E.A."/>
            <person name="Kyrpides N.C."/>
            <person name="Woyke T."/>
        </authorList>
    </citation>
    <scope>NUCLEOTIDE SEQUENCE</scope>
    <source>
        <strain evidence="6">GVMAG-M-3300021964-36</strain>
    </source>
</reference>
<keyword evidence="1" id="KW-0547">Nucleotide-binding</keyword>
<evidence type="ECO:0000256" key="2">
    <source>
        <dbReference type="ARBA" id="ARBA00022801"/>
    </source>
</evidence>
<dbReference type="SMART" id="SM00184">
    <property type="entry name" value="RING"/>
    <property type="match status" value="1"/>
</dbReference>
<evidence type="ECO:0000259" key="5">
    <source>
        <dbReference type="PROSITE" id="PS50089"/>
    </source>
</evidence>
<dbReference type="InterPro" id="IPR014001">
    <property type="entry name" value="Helicase_ATP-bd"/>
</dbReference>
<keyword evidence="4" id="KW-0067">ATP-binding</keyword>
<evidence type="ECO:0000256" key="1">
    <source>
        <dbReference type="ARBA" id="ARBA00022741"/>
    </source>
</evidence>
<dbReference type="InterPro" id="IPR013083">
    <property type="entry name" value="Znf_RING/FYVE/PHD"/>
</dbReference>
<dbReference type="GO" id="GO:0005634">
    <property type="term" value="C:nucleus"/>
    <property type="evidence" value="ECO:0007669"/>
    <property type="project" value="TreeGrafter"/>
</dbReference>
<dbReference type="InterPro" id="IPR050628">
    <property type="entry name" value="SNF2_RAD54_helicase_TF"/>
</dbReference>
<dbReference type="SMART" id="SM00487">
    <property type="entry name" value="DEXDc"/>
    <property type="match status" value="1"/>
</dbReference>
<dbReference type="GO" id="GO:0004386">
    <property type="term" value="F:helicase activity"/>
    <property type="evidence" value="ECO:0007669"/>
    <property type="project" value="UniProtKB-KW"/>
</dbReference>
<organism evidence="6">
    <name type="scientific">viral metagenome</name>
    <dbReference type="NCBI Taxonomy" id="1070528"/>
    <lineage>
        <taxon>unclassified sequences</taxon>
        <taxon>metagenomes</taxon>
        <taxon>organismal metagenomes</taxon>
    </lineage>
</organism>
<keyword evidence="2" id="KW-0378">Hydrolase</keyword>
<dbReference type="Gene3D" id="3.30.40.10">
    <property type="entry name" value="Zinc/RING finger domain, C3HC4 (zinc finger)"/>
    <property type="match status" value="1"/>
</dbReference>
<feature type="domain" description="RING-type" evidence="5">
    <location>
        <begin position="409"/>
        <end position="448"/>
    </location>
</feature>
<dbReference type="PROSITE" id="PS50089">
    <property type="entry name" value="ZF_RING_2"/>
    <property type="match status" value="1"/>
</dbReference>
<sequence>MEHIGISMDYYHRPINITKLNEQDDQYTSNIDCKIPLKPHQLTLLNKCLLREQKYISDIKSNKYESMYTDVGVIADKVGSGKSFVILSMILSNSDPLENRSVSVTYGSGSHFILNHKQVEYIDKDLNIIVVSHLLIKQWCSYIHAFCPDLSYCCINTKKSLLHNEEFNDVKLILCTGFMYKQLRGHFYLNNWRCKRIFFDEVDSTNTPTALYLAAKFVWFITASYRNILFPVERFYHSRMSGYVANGIQNNTFAKTLFTTTLKSMTPDELEVFDQIIIKNDDKYVEESLGLPDMEYMIILCKNPIEINVLCGLVNKDIISSINAGDIQTALSHIHSYNLDSETNIIAKVLNDLKTNLANLEIKRNSIEMMVYNNEVNKHNLIKNTCLEIDRVKGKIEQISTRIVDNNLCPICYNQTCTKTISKCCNNSFCLSCITKWLTVQSNCPLCKHSCDIVDDFYIVKPSETVATTDNDQYIENYRQLPKNDNFTRELDKFCNLERVLMNRKSYSKFLIFSEFDYGFISMYPYLDKAGVQYSHLKGNQQQCNSLIDRYKNEDLDVLLINSKHYGSGLNLENTTDVVLFHKFEDQLEKQVIGRAQRTGRKLPLKVWYFLNELEN</sequence>
<evidence type="ECO:0000313" key="6">
    <source>
        <dbReference type="EMBL" id="QHT07732.1"/>
    </source>
</evidence>
<dbReference type="GO" id="GO:0016787">
    <property type="term" value="F:hydrolase activity"/>
    <property type="evidence" value="ECO:0007669"/>
    <property type="project" value="UniProtKB-KW"/>
</dbReference>
<proteinExistence type="predicted"/>
<dbReference type="GO" id="GO:0005524">
    <property type="term" value="F:ATP binding"/>
    <property type="evidence" value="ECO:0007669"/>
    <property type="project" value="UniProtKB-KW"/>
</dbReference>
<evidence type="ECO:0000256" key="4">
    <source>
        <dbReference type="ARBA" id="ARBA00022840"/>
    </source>
</evidence>
<dbReference type="GO" id="GO:0008094">
    <property type="term" value="F:ATP-dependent activity, acting on DNA"/>
    <property type="evidence" value="ECO:0007669"/>
    <property type="project" value="TreeGrafter"/>
</dbReference>
<dbReference type="PANTHER" id="PTHR45626:SF17">
    <property type="entry name" value="HELICASE-LIKE TRANSCRIPTION FACTOR"/>
    <property type="match status" value="1"/>
</dbReference>
<dbReference type="SUPFAM" id="SSF52540">
    <property type="entry name" value="P-loop containing nucleoside triphosphate hydrolases"/>
    <property type="match status" value="2"/>
</dbReference>